<evidence type="ECO:0000259" key="1">
    <source>
        <dbReference type="PROSITE" id="PS51186"/>
    </source>
</evidence>
<dbReference type="PANTHER" id="PTHR43072">
    <property type="entry name" value="N-ACETYLTRANSFERASE"/>
    <property type="match status" value="1"/>
</dbReference>
<dbReference type="SUPFAM" id="SSF55729">
    <property type="entry name" value="Acyl-CoA N-acyltransferases (Nat)"/>
    <property type="match status" value="1"/>
</dbReference>
<dbReference type="GO" id="GO:0016747">
    <property type="term" value="F:acyltransferase activity, transferring groups other than amino-acyl groups"/>
    <property type="evidence" value="ECO:0007669"/>
    <property type="project" value="InterPro"/>
</dbReference>
<proteinExistence type="predicted"/>
<evidence type="ECO:0000313" key="2">
    <source>
        <dbReference type="EMBL" id="MPM15373.1"/>
    </source>
</evidence>
<gene>
    <name evidence="2" type="ORF">SDC9_61742</name>
</gene>
<dbReference type="InterPro" id="IPR016181">
    <property type="entry name" value="Acyl_CoA_acyltransferase"/>
</dbReference>
<dbReference type="AlphaFoldDB" id="A0A644XM92"/>
<dbReference type="Pfam" id="PF00583">
    <property type="entry name" value="Acetyltransf_1"/>
    <property type="match status" value="1"/>
</dbReference>
<reference evidence="2" key="1">
    <citation type="submission" date="2019-08" db="EMBL/GenBank/DDBJ databases">
        <authorList>
            <person name="Kucharzyk K."/>
            <person name="Murdoch R.W."/>
            <person name="Higgins S."/>
            <person name="Loffler F."/>
        </authorList>
    </citation>
    <scope>NUCLEOTIDE SEQUENCE</scope>
</reference>
<feature type="domain" description="N-acetyltransferase" evidence="1">
    <location>
        <begin position="1"/>
        <end position="153"/>
    </location>
</feature>
<comment type="caution">
    <text evidence="2">The sequence shown here is derived from an EMBL/GenBank/DDBJ whole genome shotgun (WGS) entry which is preliminary data.</text>
</comment>
<sequence length="153" mass="17876">MEIRLAEHGDILKISKLYEEFFVYNASQQPLYYKPAAEMGKYPQSVIESAKEALFIAEENGAVLGLIHIIEEQTPPYDCFVPHRYATIMDLYVTEDFRGRGIGRELMEYAKRWAKTRGLHYLELSVLAENEDGIRFYRRENFQTVSQVMRAEL</sequence>
<dbReference type="Gene3D" id="3.40.630.30">
    <property type="match status" value="1"/>
</dbReference>
<organism evidence="2">
    <name type="scientific">bioreactor metagenome</name>
    <dbReference type="NCBI Taxonomy" id="1076179"/>
    <lineage>
        <taxon>unclassified sequences</taxon>
        <taxon>metagenomes</taxon>
        <taxon>ecological metagenomes</taxon>
    </lineage>
</organism>
<dbReference type="InterPro" id="IPR000182">
    <property type="entry name" value="GNAT_dom"/>
</dbReference>
<dbReference type="EMBL" id="VSSQ01002432">
    <property type="protein sequence ID" value="MPM15373.1"/>
    <property type="molecule type" value="Genomic_DNA"/>
</dbReference>
<protein>
    <recommendedName>
        <fullName evidence="1">N-acetyltransferase domain-containing protein</fullName>
    </recommendedName>
</protein>
<dbReference type="PROSITE" id="PS51186">
    <property type="entry name" value="GNAT"/>
    <property type="match status" value="1"/>
</dbReference>
<dbReference type="CDD" id="cd04301">
    <property type="entry name" value="NAT_SF"/>
    <property type="match status" value="1"/>
</dbReference>
<accession>A0A644XM92</accession>
<name>A0A644XM92_9ZZZZ</name>